<accession>A0ABD0RKR5</accession>
<dbReference type="PROSITE" id="PS51498">
    <property type="entry name" value="MABP"/>
    <property type="match status" value="1"/>
</dbReference>
<evidence type="ECO:0000259" key="1">
    <source>
        <dbReference type="PROSITE" id="PS51498"/>
    </source>
</evidence>
<protein>
    <recommendedName>
        <fullName evidence="1">MABP domain-containing protein</fullName>
    </recommendedName>
</protein>
<keyword evidence="3" id="KW-1185">Reference proteome</keyword>
<comment type="caution">
    <text evidence="2">The sequence shown here is derived from an EMBL/GenBank/DDBJ whole genome shotgun (WGS) entry which is preliminary data.</text>
</comment>
<dbReference type="EMBL" id="JAMKFB020000003">
    <property type="protein sequence ID" value="KAL0198050.1"/>
    <property type="molecule type" value="Genomic_DNA"/>
</dbReference>
<organism evidence="2 3">
    <name type="scientific">Cirrhinus mrigala</name>
    <name type="common">Mrigala</name>
    <dbReference type="NCBI Taxonomy" id="683832"/>
    <lineage>
        <taxon>Eukaryota</taxon>
        <taxon>Metazoa</taxon>
        <taxon>Chordata</taxon>
        <taxon>Craniata</taxon>
        <taxon>Vertebrata</taxon>
        <taxon>Euteleostomi</taxon>
        <taxon>Actinopterygii</taxon>
        <taxon>Neopterygii</taxon>
        <taxon>Teleostei</taxon>
        <taxon>Ostariophysi</taxon>
        <taxon>Cypriniformes</taxon>
        <taxon>Cyprinidae</taxon>
        <taxon>Labeoninae</taxon>
        <taxon>Labeonini</taxon>
        <taxon>Cirrhinus</taxon>
    </lineage>
</organism>
<dbReference type="GO" id="GO:0005737">
    <property type="term" value="C:cytoplasm"/>
    <property type="evidence" value="ECO:0007669"/>
    <property type="project" value="UniProtKB-ARBA"/>
</dbReference>
<reference evidence="2 3" key="1">
    <citation type="submission" date="2024-05" db="EMBL/GenBank/DDBJ databases">
        <title>Genome sequencing and assembly of Indian major carp, Cirrhinus mrigala (Hamilton, 1822).</title>
        <authorList>
            <person name="Mohindra V."/>
            <person name="Chowdhury L.M."/>
            <person name="Lal K."/>
            <person name="Jena J.K."/>
        </authorList>
    </citation>
    <scope>NUCLEOTIDE SEQUENCE [LARGE SCALE GENOMIC DNA]</scope>
    <source>
        <strain evidence="2">CM1030</strain>
        <tissue evidence="2">Blood</tissue>
    </source>
</reference>
<name>A0ABD0RKR5_CIRMR</name>
<feature type="domain" description="MABP" evidence="1">
    <location>
        <begin position="55"/>
        <end position="202"/>
    </location>
</feature>
<dbReference type="InterPro" id="IPR023341">
    <property type="entry name" value="MABP"/>
</dbReference>
<gene>
    <name evidence="2" type="ORF">M9458_006590</name>
</gene>
<dbReference type="Gene3D" id="2.100.10.50">
    <property type="match status" value="2"/>
</dbReference>
<dbReference type="Proteomes" id="UP001529510">
    <property type="component" value="Unassembled WGS sequence"/>
</dbReference>
<sequence length="297" mass="33857">MSTGQTITNLDVSTSPYEEQQLRNQLYQKIDVNLNEGIKEAKAQVFLWYKKNPTSKPITRIQFSFNNDMKTGLVDAEYTQINKDLNAGVPGDHIFLWYFRGSSPNENPIMNLKVTKDAKEEPALLLDGWERLGCDLNRHAGGNYIYLWVKREKPSYVSEVTASVDFYADKHLFELGYTRVDEDTNRGAAGPNQIFIWYRRTTDISKALTDLDISTSPREESTLRAKGFKKVNVNLNKGTTGKSIFLWYKGKCDPQIKTMVLLVNPQARDEYAKAGIVVLNKNLNDGNEGIEMYLAYK</sequence>
<proteinExistence type="predicted"/>
<evidence type="ECO:0000313" key="2">
    <source>
        <dbReference type="EMBL" id="KAL0198050.1"/>
    </source>
</evidence>
<dbReference type="AlphaFoldDB" id="A0ABD0RKR5"/>
<evidence type="ECO:0000313" key="3">
    <source>
        <dbReference type="Proteomes" id="UP001529510"/>
    </source>
</evidence>